<protein>
    <submittedName>
        <fullName evidence="1">Uncharacterized protein</fullName>
    </submittedName>
</protein>
<accession>A0AAD2H4Q2</accession>
<comment type="caution">
    <text evidence="1">The sequence shown here is derived from an EMBL/GenBank/DDBJ whole genome shotgun (WGS) entry which is preliminary data.</text>
</comment>
<proteinExistence type="predicted"/>
<gene>
    <name evidence="1" type="ORF">MYCIT1_LOCUS12329</name>
</gene>
<reference evidence="1" key="1">
    <citation type="submission" date="2023-11" db="EMBL/GenBank/DDBJ databases">
        <authorList>
            <person name="De Vega J J."/>
            <person name="De Vega J J."/>
        </authorList>
    </citation>
    <scope>NUCLEOTIDE SEQUENCE</scope>
</reference>
<name>A0AAD2H4Q2_9AGAR</name>
<evidence type="ECO:0000313" key="2">
    <source>
        <dbReference type="Proteomes" id="UP001295794"/>
    </source>
</evidence>
<evidence type="ECO:0000313" key="1">
    <source>
        <dbReference type="EMBL" id="CAK5268957.1"/>
    </source>
</evidence>
<dbReference type="EMBL" id="CAVNYO010000138">
    <property type="protein sequence ID" value="CAK5268957.1"/>
    <property type="molecule type" value="Genomic_DNA"/>
</dbReference>
<dbReference type="AlphaFoldDB" id="A0AAD2H4Q2"/>
<sequence>MTADRRQECQSLPKGVQPGQALIFQTEHRDNPFPMGTVYSSSMCLVHDEMRVLQRKVLLQIIRHRSERRDRAIHAVHRLDSQKETRGTFVQPRILPACTLHRQRKGREAVVLEGNQVGLPGVHPVVDRCVDVFVVDNHIPPPRDVSEKREVCVEAGACQQRRGRIEERGHASFEGLVSRSVREDPGAAHAQDSRRVVKSLEKEFPELITNAQAEIVVGRVLDALSRRFLIRSG</sequence>
<dbReference type="Proteomes" id="UP001295794">
    <property type="component" value="Unassembled WGS sequence"/>
</dbReference>
<organism evidence="1 2">
    <name type="scientific">Mycena citricolor</name>
    <dbReference type="NCBI Taxonomy" id="2018698"/>
    <lineage>
        <taxon>Eukaryota</taxon>
        <taxon>Fungi</taxon>
        <taxon>Dikarya</taxon>
        <taxon>Basidiomycota</taxon>
        <taxon>Agaricomycotina</taxon>
        <taxon>Agaricomycetes</taxon>
        <taxon>Agaricomycetidae</taxon>
        <taxon>Agaricales</taxon>
        <taxon>Marasmiineae</taxon>
        <taxon>Mycenaceae</taxon>
        <taxon>Mycena</taxon>
    </lineage>
</organism>
<keyword evidence="2" id="KW-1185">Reference proteome</keyword>